<dbReference type="Proteomes" id="UP000839781">
    <property type="component" value="Unassembled WGS sequence"/>
</dbReference>
<organism evidence="2">
    <name type="scientific">Salmonella diarizonae</name>
    <dbReference type="NCBI Taxonomy" id="59204"/>
    <lineage>
        <taxon>Bacteria</taxon>
        <taxon>Pseudomonadati</taxon>
        <taxon>Pseudomonadota</taxon>
        <taxon>Gammaproteobacteria</taxon>
        <taxon>Enterobacterales</taxon>
        <taxon>Enterobacteriaceae</taxon>
        <taxon>Salmonella</taxon>
    </lineage>
</organism>
<keyword evidence="1" id="KW-0812">Transmembrane</keyword>
<reference evidence="2" key="1">
    <citation type="submission" date="2018-05" db="EMBL/GenBank/DDBJ databases">
        <authorList>
            <person name="Ashton P.M."/>
            <person name="Dallman T."/>
            <person name="Nair S."/>
            <person name="De Pinna E."/>
            <person name="Peters T."/>
            <person name="Grant K."/>
        </authorList>
    </citation>
    <scope>NUCLEOTIDE SEQUENCE [LARGE SCALE GENOMIC DNA]</scope>
    <source>
        <strain evidence="2">474878</strain>
    </source>
</reference>
<accession>A0A5Y3VYM3</accession>
<dbReference type="EMBL" id="AAIYJF010000004">
    <property type="protein sequence ID" value="ECJ4376988.1"/>
    <property type="molecule type" value="Genomic_DNA"/>
</dbReference>
<keyword evidence="1" id="KW-0472">Membrane</keyword>
<keyword evidence="1" id="KW-1133">Transmembrane helix</keyword>
<comment type="caution">
    <text evidence="2">The sequence shown here is derived from an EMBL/GenBank/DDBJ whole genome shotgun (WGS) entry which is preliminary data.</text>
</comment>
<feature type="transmembrane region" description="Helical" evidence="1">
    <location>
        <begin position="6"/>
        <end position="27"/>
    </location>
</feature>
<feature type="transmembrane region" description="Helical" evidence="1">
    <location>
        <begin position="39"/>
        <end position="61"/>
    </location>
</feature>
<gene>
    <name evidence="2" type="ORF">DLB95_06705</name>
</gene>
<proteinExistence type="predicted"/>
<name>A0A5Y3VYM3_SALDZ</name>
<protein>
    <submittedName>
        <fullName evidence="2">Uncharacterized protein</fullName>
    </submittedName>
</protein>
<evidence type="ECO:0000256" key="1">
    <source>
        <dbReference type="SAM" id="Phobius"/>
    </source>
</evidence>
<evidence type="ECO:0000313" key="2">
    <source>
        <dbReference type="EMBL" id="ECJ4376988.1"/>
    </source>
</evidence>
<dbReference type="AlphaFoldDB" id="A0A5Y3VYM3"/>
<sequence length="63" mass="7050">MKFIIIASVSYVVGVLAFIGLLSFIMWRNVFRDLGYGGVIRNIVGGVAIIWIVFGIFRWGLTL</sequence>